<dbReference type="Proteomes" id="UP000410492">
    <property type="component" value="Unassembled WGS sequence"/>
</dbReference>
<name>A0A653C6Y7_CALMS</name>
<evidence type="ECO:0000313" key="14">
    <source>
        <dbReference type="Proteomes" id="UP000410492"/>
    </source>
</evidence>
<dbReference type="FunFam" id="3.30.420.40:FF:000121">
    <property type="entry name" value="Actin-related protein 8"/>
    <property type="match status" value="1"/>
</dbReference>
<dbReference type="InterPro" id="IPR043129">
    <property type="entry name" value="ATPase_NBD"/>
</dbReference>
<evidence type="ECO:0000256" key="2">
    <source>
        <dbReference type="ARBA" id="ARBA00007720"/>
    </source>
</evidence>
<keyword evidence="9" id="KW-0233">DNA recombination</keyword>
<reference evidence="13 14" key="1">
    <citation type="submission" date="2019-01" db="EMBL/GenBank/DDBJ databases">
        <authorList>
            <person name="Sayadi A."/>
        </authorList>
    </citation>
    <scope>NUCLEOTIDE SEQUENCE [LARGE SCALE GENOMIC DNA]</scope>
</reference>
<dbReference type="Gene3D" id="3.30.420.40">
    <property type="match status" value="1"/>
</dbReference>
<accession>A0A653C6Y7</accession>
<evidence type="ECO:0000256" key="3">
    <source>
        <dbReference type="ARBA" id="ARBA00021608"/>
    </source>
</evidence>
<evidence type="ECO:0000313" key="13">
    <source>
        <dbReference type="EMBL" id="VEN42880.1"/>
    </source>
</evidence>
<dbReference type="OrthoDB" id="5371837at2759"/>
<evidence type="ECO:0000256" key="5">
    <source>
        <dbReference type="ARBA" id="ARBA00022763"/>
    </source>
</evidence>
<dbReference type="InterPro" id="IPR004000">
    <property type="entry name" value="Actin"/>
</dbReference>
<dbReference type="AlphaFoldDB" id="A0A653C6Y7"/>
<dbReference type="PANTHER" id="PTHR11937">
    <property type="entry name" value="ACTIN"/>
    <property type="match status" value="1"/>
</dbReference>
<keyword evidence="6" id="KW-0067">ATP-binding</keyword>
<evidence type="ECO:0000256" key="8">
    <source>
        <dbReference type="ARBA" id="ARBA00023163"/>
    </source>
</evidence>
<keyword evidence="5" id="KW-0227">DNA damage</keyword>
<comment type="subcellular location">
    <subcellularLocation>
        <location evidence="1">Nucleus</location>
    </subcellularLocation>
</comment>
<dbReference type="GO" id="GO:0006310">
    <property type="term" value="P:DNA recombination"/>
    <property type="evidence" value="ECO:0007669"/>
    <property type="project" value="UniProtKB-KW"/>
</dbReference>
<comment type="similarity">
    <text evidence="2">Belongs to the actin family. ARP8 subfamily.</text>
</comment>
<keyword evidence="8" id="KW-0804">Transcription</keyword>
<evidence type="ECO:0000256" key="6">
    <source>
        <dbReference type="ARBA" id="ARBA00022840"/>
    </source>
</evidence>
<evidence type="ECO:0000256" key="1">
    <source>
        <dbReference type="ARBA" id="ARBA00004123"/>
    </source>
</evidence>
<organism evidence="13 14">
    <name type="scientific">Callosobruchus maculatus</name>
    <name type="common">Southern cowpea weevil</name>
    <name type="synonym">Pulse bruchid</name>
    <dbReference type="NCBI Taxonomy" id="64391"/>
    <lineage>
        <taxon>Eukaryota</taxon>
        <taxon>Metazoa</taxon>
        <taxon>Ecdysozoa</taxon>
        <taxon>Arthropoda</taxon>
        <taxon>Hexapoda</taxon>
        <taxon>Insecta</taxon>
        <taxon>Pterygota</taxon>
        <taxon>Neoptera</taxon>
        <taxon>Endopterygota</taxon>
        <taxon>Coleoptera</taxon>
        <taxon>Polyphaga</taxon>
        <taxon>Cucujiformia</taxon>
        <taxon>Chrysomeloidea</taxon>
        <taxon>Chrysomelidae</taxon>
        <taxon>Bruchinae</taxon>
        <taxon>Bruchini</taxon>
        <taxon>Callosobruchus</taxon>
    </lineage>
</organism>
<gene>
    <name evidence="13" type="ORF">CALMAC_LOCUS6216</name>
</gene>
<dbReference type="GO" id="GO:0005524">
    <property type="term" value="F:ATP binding"/>
    <property type="evidence" value="ECO:0007669"/>
    <property type="project" value="UniProtKB-KW"/>
</dbReference>
<evidence type="ECO:0000256" key="12">
    <source>
        <dbReference type="ARBA" id="ARBA00025560"/>
    </source>
</evidence>
<protein>
    <recommendedName>
        <fullName evidence="3">Actin-related protein 8</fullName>
    </recommendedName>
</protein>
<keyword evidence="10" id="KW-0234">DNA repair</keyword>
<dbReference type="GO" id="GO:0006281">
    <property type="term" value="P:DNA repair"/>
    <property type="evidence" value="ECO:0007669"/>
    <property type="project" value="UniProtKB-KW"/>
</dbReference>
<dbReference type="EMBL" id="CAACVG010006971">
    <property type="protein sequence ID" value="VEN42880.1"/>
    <property type="molecule type" value="Genomic_DNA"/>
</dbReference>
<dbReference type="Pfam" id="PF00022">
    <property type="entry name" value="Actin"/>
    <property type="match status" value="1"/>
</dbReference>
<keyword evidence="7" id="KW-0805">Transcription regulation</keyword>
<keyword evidence="4" id="KW-0547">Nucleotide-binding</keyword>
<evidence type="ECO:0000256" key="11">
    <source>
        <dbReference type="ARBA" id="ARBA00023242"/>
    </source>
</evidence>
<keyword evidence="14" id="KW-1185">Reference proteome</keyword>
<evidence type="ECO:0000256" key="4">
    <source>
        <dbReference type="ARBA" id="ARBA00022741"/>
    </source>
</evidence>
<evidence type="ECO:0000256" key="10">
    <source>
        <dbReference type="ARBA" id="ARBA00023204"/>
    </source>
</evidence>
<keyword evidence="11" id="KW-0539">Nucleus</keyword>
<dbReference type="SUPFAM" id="SSF53067">
    <property type="entry name" value="Actin-like ATPase domain"/>
    <property type="match status" value="1"/>
</dbReference>
<comment type="function">
    <text evidence="12">Plays an important role in the functional organization of mitotic chromosomes. Exhibits low basal ATPase activity, and unable to polymerize.</text>
</comment>
<evidence type="ECO:0000256" key="7">
    <source>
        <dbReference type="ARBA" id="ARBA00023015"/>
    </source>
</evidence>
<sequence>MDASTSTHRKNAGNMQILGLDQAVLQSIDRCPSEDLKRKMYGCILVVGGGMKFSGIATWLQNRISLQIPYLYRAEQLDIITNPRDMDSAMVAWKGACIMSCLETAHELWINQDEWKKCGVRILRERAPFTW</sequence>
<dbReference type="GO" id="GO:0005634">
    <property type="term" value="C:nucleus"/>
    <property type="evidence" value="ECO:0007669"/>
    <property type="project" value="UniProtKB-SubCell"/>
</dbReference>
<evidence type="ECO:0000256" key="9">
    <source>
        <dbReference type="ARBA" id="ARBA00023172"/>
    </source>
</evidence>
<proteinExistence type="inferred from homology"/>